<keyword evidence="1" id="KW-0472">Membrane</keyword>
<evidence type="ECO:0000256" key="1">
    <source>
        <dbReference type="SAM" id="Phobius"/>
    </source>
</evidence>
<protein>
    <submittedName>
        <fullName evidence="3">DUF2167 domain-containing protein</fullName>
    </submittedName>
</protein>
<keyword evidence="4" id="KW-1185">Reference proteome</keyword>
<dbReference type="RefSeq" id="WP_316975469.1">
    <property type="nucleotide sequence ID" value="NZ_JAWIIJ010000028.1"/>
</dbReference>
<keyword evidence="1" id="KW-0812">Transmembrane</keyword>
<evidence type="ECO:0000313" key="4">
    <source>
        <dbReference type="Proteomes" id="UP001269819"/>
    </source>
</evidence>
<dbReference type="Proteomes" id="UP001269819">
    <property type="component" value="Unassembled WGS sequence"/>
</dbReference>
<organism evidence="3 4">
    <name type="scientific">Marinobacter xestospongiae</name>
    <dbReference type="NCBI Taxonomy" id="994319"/>
    <lineage>
        <taxon>Bacteria</taxon>
        <taxon>Pseudomonadati</taxon>
        <taxon>Pseudomonadota</taxon>
        <taxon>Gammaproteobacteria</taxon>
        <taxon>Pseudomonadales</taxon>
        <taxon>Marinobacteraceae</taxon>
        <taxon>Marinobacter</taxon>
    </lineage>
</organism>
<feature type="signal peptide" evidence="2">
    <location>
        <begin position="1"/>
        <end position="21"/>
    </location>
</feature>
<evidence type="ECO:0000256" key="2">
    <source>
        <dbReference type="SAM" id="SignalP"/>
    </source>
</evidence>
<keyword evidence="1" id="KW-1133">Transmembrane helix</keyword>
<accession>A0ABU3W3S0</accession>
<gene>
    <name evidence="3" type="ORF">RYS15_21025</name>
</gene>
<comment type="caution">
    <text evidence="3">The sequence shown here is derived from an EMBL/GenBank/DDBJ whole genome shotgun (WGS) entry which is preliminary data.</text>
</comment>
<name>A0ABU3W3S0_9GAMM</name>
<proteinExistence type="predicted"/>
<keyword evidence="2" id="KW-0732">Signal</keyword>
<dbReference type="InterPro" id="IPR018682">
    <property type="entry name" value="DUF2167_membr"/>
</dbReference>
<evidence type="ECO:0000313" key="3">
    <source>
        <dbReference type="EMBL" id="MDV2081183.1"/>
    </source>
</evidence>
<feature type="transmembrane region" description="Helical" evidence="1">
    <location>
        <begin position="273"/>
        <end position="297"/>
    </location>
</feature>
<feature type="chain" id="PRO_5047494718" evidence="2">
    <location>
        <begin position="22"/>
        <end position="307"/>
    </location>
</feature>
<dbReference type="EMBL" id="JAWIIJ010000028">
    <property type="protein sequence ID" value="MDV2081183.1"/>
    <property type="molecule type" value="Genomic_DNA"/>
</dbReference>
<sequence>MRAIVLFSSALLMTCCQWVLANEPSEAEVAAEAKKLDQQQEYQQWAQHFVNSLDYQQGKISLPNGVATLNVPDSFYYLSPEDSERVLVEAWGNPPGEETLGMLFPAGYTPLDDESWGVTIQYEAEGYVSDDDAADIDYAELLEQMQEDTRSSNPARIEAGYQPVELLGWAATPHYNQQSHKLYWAQELQFGDTQVNTLNYNIRALGRQGVLVLNFIAGMHQLPEIESNLDTVLGMAEFDEGHRYSDFDPEVDTVAAYGLGALVAGKVVAKTGFFAAALLFLKKFGVIIVAGVVALLGKLFKRKNTGQ</sequence>
<reference evidence="3 4" key="1">
    <citation type="submission" date="2023-10" db="EMBL/GenBank/DDBJ databases">
        <title>Characteristics and mechanism of a salt-tolerant marine origin heterotrophic nitrifying- aerobic denitrifying bacteria Marinobacter xestospongiae HN1.</title>
        <authorList>
            <person name="Qi R."/>
        </authorList>
    </citation>
    <scope>NUCLEOTIDE SEQUENCE [LARGE SCALE GENOMIC DNA]</scope>
    <source>
        <strain evidence="3 4">HN1</strain>
    </source>
</reference>
<dbReference type="Pfam" id="PF09935">
    <property type="entry name" value="DUF2167"/>
    <property type="match status" value="1"/>
</dbReference>